<dbReference type="Gene3D" id="3.40.120.10">
    <property type="entry name" value="Alpha-D-Glucose-1,6-Bisphosphate, subunit A, domain 3"/>
    <property type="match status" value="3"/>
</dbReference>
<feature type="binding site" description="via phosphate group" evidence="6">
    <location>
        <position position="101"/>
    </location>
    <ligand>
        <name>Mg(2+)</name>
        <dbReference type="ChEBI" id="CHEBI:18420"/>
    </ligand>
</feature>
<dbReference type="InterPro" id="IPR005843">
    <property type="entry name" value="A-D-PHexomutase_C"/>
</dbReference>
<feature type="domain" description="Alpha-D-phosphohexomutase alpha/beta/alpha" evidence="12">
    <location>
        <begin position="256"/>
        <end position="361"/>
    </location>
</feature>
<evidence type="ECO:0000256" key="4">
    <source>
        <dbReference type="ARBA" id="ARBA00022842"/>
    </source>
</evidence>
<evidence type="ECO:0000256" key="3">
    <source>
        <dbReference type="ARBA" id="ARBA00022723"/>
    </source>
</evidence>
<feature type="domain" description="Alpha-D-phosphohexomutase alpha/beta/alpha" evidence="10">
    <location>
        <begin position="2"/>
        <end position="133"/>
    </location>
</feature>
<dbReference type="PROSITE" id="PS00710">
    <property type="entry name" value="PGM_PMM"/>
    <property type="match status" value="1"/>
</dbReference>
<dbReference type="InterPro" id="IPR005841">
    <property type="entry name" value="Alpha-D-phosphohexomutase_SF"/>
</dbReference>
<dbReference type="SUPFAM" id="SSF55957">
    <property type="entry name" value="Phosphoglucomutase, C-terminal domain"/>
    <property type="match status" value="1"/>
</dbReference>
<dbReference type="PRINTS" id="PR00509">
    <property type="entry name" value="PGMPMM"/>
</dbReference>
<evidence type="ECO:0000256" key="6">
    <source>
        <dbReference type="HAMAP-Rule" id="MF_01554"/>
    </source>
</evidence>
<dbReference type="PANTHER" id="PTHR42946">
    <property type="entry name" value="PHOSPHOHEXOSE MUTASE"/>
    <property type="match status" value="1"/>
</dbReference>
<dbReference type="Pfam" id="PF00408">
    <property type="entry name" value="PGM_PMM_IV"/>
    <property type="match status" value="1"/>
</dbReference>
<dbReference type="Proteomes" id="UP000245020">
    <property type="component" value="Unassembled WGS sequence"/>
</dbReference>
<protein>
    <recommendedName>
        <fullName evidence="6 8">Phosphoglucosamine mutase</fullName>
        <ecNumber evidence="6 8">5.4.2.10</ecNumber>
    </recommendedName>
</protein>
<dbReference type="NCBIfam" id="NF008139">
    <property type="entry name" value="PRK10887.1"/>
    <property type="match status" value="1"/>
</dbReference>
<evidence type="ECO:0000313" key="14">
    <source>
        <dbReference type="Proteomes" id="UP000245020"/>
    </source>
</evidence>
<dbReference type="GO" id="GO:0008966">
    <property type="term" value="F:phosphoglucosamine mutase activity"/>
    <property type="evidence" value="ECO:0007669"/>
    <property type="project" value="UniProtKB-UniRule"/>
</dbReference>
<dbReference type="InterPro" id="IPR016055">
    <property type="entry name" value="A-D-PHexomutase_a/b/a-I/II/III"/>
</dbReference>
<dbReference type="InterPro" id="IPR050060">
    <property type="entry name" value="Phosphoglucosamine_mutase"/>
</dbReference>
<evidence type="ECO:0000259" key="11">
    <source>
        <dbReference type="Pfam" id="PF02879"/>
    </source>
</evidence>
<comment type="function">
    <text evidence="6 8">Catalyzes the conversion of glucosamine-6-phosphate to glucosamine-1-phosphate.</text>
</comment>
<dbReference type="GO" id="GO:0005829">
    <property type="term" value="C:cytosol"/>
    <property type="evidence" value="ECO:0007669"/>
    <property type="project" value="TreeGrafter"/>
</dbReference>
<comment type="PTM">
    <text evidence="6">Activated by phosphorylation.</text>
</comment>
<dbReference type="Gene3D" id="3.30.310.50">
    <property type="entry name" value="Alpha-D-phosphohexomutase, C-terminal domain"/>
    <property type="match status" value="1"/>
</dbReference>
<dbReference type="InterPro" id="IPR005846">
    <property type="entry name" value="A-D-PHexomutase_a/b/a-III"/>
</dbReference>
<keyword evidence="3 6" id="KW-0479">Metal-binding</keyword>
<keyword evidence="14" id="KW-1185">Reference proteome</keyword>
<dbReference type="PANTHER" id="PTHR42946:SF1">
    <property type="entry name" value="PHOSPHOGLUCOMUTASE (ALPHA-D-GLUCOSE-1,6-BISPHOSPHATE-DEPENDENT)"/>
    <property type="match status" value="1"/>
</dbReference>
<comment type="cofactor">
    <cofactor evidence="6">
        <name>Mg(2+)</name>
        <dbReference type="ChEBI" id="CHEBI:18420"/>
    </cofactor>
    <text evidence="6">Binds 1 Mg(2+) ion per subunit.</text>
</comment>
<keyword evidence="2 6" id="KW-0597">Phosphoprotein</keyword>
<organism evidence="13 14">
    <name type="scientific">Ignatzschineria ureiclastica</name>
    <dbReference type="NCBI Taxonomy" id="472582"/>
    <lineage>
        <taxon>Bacteria</taxon>
        <taxon>Pseudomonadati</taxon>
        <taxon>Pseudomonadota</taxon>
        <taxon>Gammaproteobacteria</taxon>
        <taxon>Cardiobacteriales</taxon>
        <taxon>Ignatzschineriaceae</taxon>
        <taxon>Ignatzschineria</taxon>
    </lineage>
</organism>
<dbReference type="EC" id="5.4.2.10" evidence="6 8"/>
<dbReference type="InterPro" id="IPR036900">
    <property type="entry name" value="A-D-PHexomutase_C_sf"/>
</dbReference>
<dbReference type="NCBIfam" id="TIGR01455">
    <property type="entry name" value="glmM"/>
    <property type="match status" value="1"/>
</dbReference>
<evidence type="ECO:0000256" key="7">
    <source>
        <dbReference type="RuleBase" id="RU004326"/>
    </source>
</evidence>
<dbReference type="Pfam" id="PF02878">
    <property type="entry name" value="PGM_PMM_I"/>
    <property type="match status" value="1"/>
</dbReference>
<dbReference type="GO" id="GO:0006048">
    <property type="term" value="P:UDP-N-acetylglucosamine biosynthetic process"/>
    <property type="evidence" value="ECO:0007669"/>
    <property type="project" value="TreeGrafter"/>
</dbReference>
<feature type="domain" description="Alpha-D-phosphohexomutase C-terminal" evidence="9">
    <location>
        <begin position="368"/>
        <end position="428"/>
    </location>
</feature>
<reference evidence="14" key="1">
    <citation type="submission" date="2018-05" db="EMBL/GenBank/DDBJ databases">
        <title>Ignatzschineria dubaiensis sp. nov., isolated from necrotic foot tissues of dromedaries (Camelus dromedarius) and associated maggots in Dubai, United Arab Emirates.</title>
        <authorList>
            <person name="Tsang C.C."/>
            <person name="Tang J.Y.M."/>
            <person name="Fong J.Y.H."/>
            <person name="Kinne J."/>
            <person name="Lee H.H."/>
            <person name="Joseph M."/>
            <person name="Jose S."/>
            <person name="Schuster R.K."/>
            <person name="Tang Y."/>
            <person name="Sivakumar S."/>
            <person name="Chen J.H.K."/>
            <person name="Teng J.L.L."/>
            <person name="Lau S.K.P."/>
            <person name="Wernery U."/>
            <person name="Woo P.C.Y."/>
        </authorList>
    </citation>
    <scope>NUCLEOTIDE SEQUENCE [LARGE SCALE GENOMIC DNA]</scope>
    <source>
        <strain evidence="14">KCTC 22644</strain>
    </source>
</reference>
<dbReference type="GO" id="GO:0009252">
    <property type="term" value="P:peptidoglycan biosynthetic process"/>
    <property type="evidence" value="ECO:0007669"/>
    <property type="project" value="TreeGrafter"/>
</dbReference>
<dbReference type="GO" id="GO:0004615">
    <property type="term" value="F:phosphomannomutase activity"/>
    <property type="evidence" value="ECO:0007669"/>
    <property type="project" value="TreeGrafter"/>
</dbReference>
<evidence type="ECO:0000259" key="9">
    <source>
        <dbReference type="Pfam" id="PF00408"/>
    </source>
</evidence>
<gene>
    <name evidence="6" type="primary">glmM</name>
    <name evidence="13" type="ORF">DC083_07775</name>
</gene>
<dbReference type="InterPro" id="IPR005845">
    <property type="entry name" value="A-D-PHexomutase_a/b/a-II"/>
</dbReference>
<proteinExistence type="inferred from homology"/>
<name>A0A2U2AEK5_9GAMM</name>
<feature type="active site" description="Phosphoserine intermediate" evidence="6">
    <location>
        <position position="101"/>
    </location>
</feature>
<evidence type="ECO:0000256" key="2">
    <source>
        <dbReference type="ARBA" id="ARBA00022553"/>
    </source>
</evidence>
<dbReference type="SUPFAM" id="SSF53738">
    <property type="entry name" value="Phosphoglucomutase, first 3 domains"/>
    <property type="match status" value="3"/>
</dbReference>
<feature type="binding site" evidence="6">
    <location>
        <position position="243"/>
    </location>
    <ligand>
        <name>Mg(2+)</name>
        <dbReference type="ChEBI" id="CHEBI:18420"/>
    </ligand>
</feature>
<feature type="binding site" evidence="6">
    <location>
        <position position="239"/>
    </location>
    <ligand>
        <name>Mg(2+)</name>
        <dbReference type="ChEBI" id="CHEBI:18420"/>
    </ligand>
</feature>
<comment type="similarity">
    <text evidence="1 6 7">Belongs to the phosphohexose mutase family.</text>
</comment>
<dbReference type="GO" id="GO:0005975">
    <property type="term" value="P:carbohydrate metabolic process"/>
    <property type="evidence" value="ECO:0007669"/>
    <property type="project" value="InterPro"/>
</dbReference>
<dbReference type="FunFam" id="3.40.120.10:FF:000003">
    <property type="entry name" value="Phosphoglucosamine mutase"/>
    <property type="match status" value="1"/>
</dbReference>
<evidence type="ECO:0000256" key="1">
    <source>
        <dbReference type="ARBA" id="ARBA00010231"/>
    </source>
</evidence>
<comment type="caution">
    <text evidence="13">The sequence shown here is derived from an EMBL/GenBank/DDBJ whole genome shotgun (WGS) entry which is preliminary data.</text>
</comment>
<dbReference type="Pfam" id="PF02879">
    <property type="entry name" value="PGM_PMM_II"/>
    <property type="match status" value="1"/>
</dbReference>
<dbReference type="OrthoDB" id="9803322at2"/>
<dbReference type="EMBL" id="QEWQ01000004">
    <property type="protein sequence ID" value="PWD80989.1"/>
    <property type="molecule type" value="Genomic_DNA"/>
</dbReference>
<feature type="modified residue" description="Phosphoserine" evidence="6">
    <location>
        <position position="101"/>
    </location>
</feature>
<evidence type="ECO:0000259" key="12">
    <source>
        <dbReference type="Pfam" id="PF02880"/>
    </source>
</evidence>
<dbReference type="CDD" id="cd05802">
    <property type="entry name" value="GlmM"/>
    <property type="match status" value="1"/>
</dbReference>
<accession>A0A2U2AEK5</accession>
<comment type="catalytic activity">
    <reaction evidence="6 8">
        <text>alpha-D-glucosamine 1-phosphate = D-glucosamine 6-phosphate</text>
        <dbReference type="Rhea" id="RHEA:23424"/>
        <dbReference type="ChEBI" id="CHEBI:58516"/>
        <dbReference type="ChEBI" id="CHEBI:58725"/>
        <dbReference type="EC" id="5.4.2.10"/>
    </reaction>
</comment>
<keyword evidence="5 6" id="KW-0413">Isomerase</keyword>
<feature type="binding site" evidence="6">
    <location>
        <position position="241"/>
    </location>
    <ligand>
        <name>Mg(2+)</name>
        <dbReference type="ChEBI" id="CHEBI:18420"/>
    </ligand>
</feature>
<evidence type="ECO:0000256" key="8">
    <source>
        <dbReference type="RuleBase" id="RU004327"/>
    </source>
</evidence>
<dbReference type="FunFam" id="3.40.120.10:FF:000001">
    <property type="entry name" value="Phosphoglucosamine mutase"/>
    <property type="match status" value="1"/>
</dbReference>
<sequence>MRKYFGTDGIRGKVGEFPLTPDFALKLGFAAGKALAEQHPKATVLIGKDTRLSGDMFETALAAGLNYAGVDVLLAGILPTPGIAHLVIKHQFSAGIVVSASHNPFYDNGIKFFSKKGEKLDDTLESHIEALIDMPMTMPDNGSIGRTQYFVDGVAEYIDFCRASADNLDLSGLNIVLDCAHGATYEVAPTLFKRLGANIITIGTEPNGTNINDHVGSTAPATLIETVLTQKADCGIAFDGDGDRLLIVDHQGRPFDGDDILYLLAIAKKEKRVVGTIMSNLGFEQALKKAGIELLRSKVGDRYVLEMLNEENLTIGGENSGHILCLDQHSTGDGIIAALQTLLFSQKLGKSFAEIRDEIPKTVQVMHNVRIEKGALWESDALKQEIAVIDTLLAGKGRILIRPSGTEPVVRIMVESSDQNECEIYVERLKKVLLENMVLA</sequence>
<dbReference type="InterPro" id="IPR016066">
    <property type="entry name" value="A-D-PHexomutase_CS"/>
</dbReference>
<dbReference type="InterPro" id="IPR006352">
    <property type="entry name" value="GlmM_bact"/>
</dbReference>
<evidence type="ECO:0000256" key="5">
    <source>
        <dbReference type="ARBA" id="ARBA00023235"/>
    </source>
</evidence>
<dbReference type="HAMAP" id="MF_01554_B">
    <property type="entry name" value="GlmM_B"/>
    <property type="match status" value="1"/>
</dbReference>
<evidence type="ECO:0000259" key="10">
    <source>
        <dbReference type="Pfam" id="PF02878"/>
    </source>
</evidence>
<evidence type="ECO:0000313" key="13">
    <source>
        <dbReference type="EMBL" id="PWD80989.1"/>
    </source>
</evidence>
<dbReference type="GO" id="GO:0000287">
    <property type="term" value="F:magnesium ion binding"/>
    <property type="evidence" value="ECO:0007669"/>
    <property type="project" value="UniProtKB-UniRule"/>
</dbReference>
<dbReference type="AlphaFoldDB" id="A0A2U2AEK5"/>
<dbReference type="InterPro" id="IPR005844">
    <property type="entry name" value="A-D-PHexomutase_a/b/a-I"/>
</dbReference>
<keyword evidence="4 6" id="KW-0460">Magnesium</keyword>
<dbReference type="Pfam" id="PF02880">
    <property type="entry name" value="PGM_PMM_III"/>
    <property type="match status" value="1"/>
</dbReference>
<feature type="domain" description="Alpha-D-phosphohexomutase alpha/beta/alpha" evidence="11">
    <location>
        <begin position="156"/>
        <end position="252"/>
    </location>
</feature>